<organism evidence="4 5">
    <name type="scientific">Powellomyces hirtus</name>
    <dbReference type="NCBI Taxonomy" id="109895"/>
    <lineage>
        <taxon>Eukaryota</taxon>
        <taxon>Fungi</taxon>
        <taxon>Fungi incertae sedis</taxon>
        <taxon>Chytridiomycota</taxon>
        <taxon>Chytridiomycota incertae sedis</taxon>
        <taxon>Chytridiomycetes</taxon>
        <taxon>Spizellomycetales</taxon>
        <taxon>Powellomycetaceae</taxon>
        <taxon>Powellomyces</taxon>
    </lineage>
</organism>
<sequence>MIGNKAAGGYTCQLESTLSDQDAATLGDILVRLVADGHSLGFNHPLSPTTATAFFKEAIANKHIRLLVARDQQNDTIVGTVQLDLAAQENAQHRAEVKKLLVNPDHHRKGIATLLLGAADELARKEGRLLLVLDTWSHGTACALYRKCGWIEIGDIPNFARNHDGKLCATKLFYKQFV</sequence>
<dbReference type="PANTHER" id="PTHR43877">
    <property type="entry name" value="AMINOALKYLPHOSPHONATE N-ACETYLTRANSFERASE-RELATED-RELATED"/>
    <property type="match status" value="1"/>
</dbReference>
<evidence type="ECO:0000256" key="2">
    <source>
        <dbReference type="ARBA" id="ARBA00023315"/>
    </source>
</evidence>
<evidence type="ECO:0000256" key="1">
    <source>
        <dbReference type="ARBA" id="ARBA00022679"/>
    </source>
</evidence>
<feature type="domain" description="N-acetyltransferase" evidence="3">
    <location>
        <begin position="29"/>
        <end position="178"/>
    </location>
</feature>
<dbReference type="InterPro" id="IPR000182">
    <property type="entry name" value="GNAT_dom"/>
</dbReference>
<evidence type="ECO:0000259" key="3">
    <source>
        <dbReference type="PROSITE" id="PS51186"/>
    </source>
</evidence>
<protein>
    <recommendedName>
        <fullName evidence="3">N-acetyltransferase domain-containing protein</fullName>
    </recommendedName>
</protein>
<dbReference type="SUPFAM" id="SSF55729">
    <property type="entry name" value="Acyl-CoA N-acyltransferases (Nat)"/>
    <property type="match status" value="1"/>
</dbReference>
<reference evidence="4 5" key="1">
    <citation type="journal article" date="2019" name="Sci. Rep.">
        <title>Comparative genomics of chytrid fungi reveal insights into the obligate biotrophic and pathogenic lifestyle of Synchytrium endobioticum.</title>
        <authorList>
            <person name="van de Vossenberg B.T.L.H."/>
            <person name="Warris S."/>
            <person name="Nguyen H.D.T."/>
            <person name="van Gent-Pelzer M.P.E."/>
            <person name="Joly D.L."/>
            <person name="van de Geest H.C."/>
            <person name="Bonants P.J.M."/>
            <person name="Smith D.S."/>
            <person name="Levesque C.A."/>
            <person name="van der Lee T.A.J."/>
        </authorList>
    </citation>
    <scope>NUCLEOTIDE SEQUENCE [LARGE SCALE GENOMIC DNA]</scope>
    <source>
        <strain evidence="4 5">CBS 809.83</strain>
    </source>
</reference>
<dbReference type="PROSITE" id="PS51186">
    <property type="entry name" value="GNAT"/>
    <property type="match status" value="1"/>
</dbReference>
<name>A0A507DXY5_9FUNG</name>
<dbReference type="AlphaFoldDB" id="A0A507DXY5"/>
<dbReference type="Gene3D" id="3.40.630.30">
    <property type="match status" value="1"/>
</dbReference>
<dbReference type="CDD" id="cd04301">
    <property type="entry name" value="NAT_SF"/>
    <property type="match status" value="1"/>
</dbReference>
<dbReference type="EMBL" id="QEAQ01000068">
    <property type="protein sequence ID" value="TPX56633.1"/>
    <property type="molecule type" value="Genomic_DNA"/>
</dbReference>
<dbReference type="InterPro" id="IPR050832">
    <property type="entry name" value="Bact_Acetyltransf"/>
</dbReference>
<gene>
    <name evidence="4" type="ORF">PhCBS80983_g04386</name>
</gene>
<dbReference type="Proteomes" id="UP000318582">
    <property type="component" value="Unassembled WGS sequence"/>
</dbReference>
<keyword evidence="2" id="KW-0012">Acyltransferase</keyword>
<evidence type="ECO:0000313" key="5">
    <source>
        <dbReference type="Proteomes" id="UP000318582"/>
    </source>
</evidence>
<dbReference type="Pfam" id="PF00583">
    <property type="entry name" value="Acetyltransf_1"/>
    <property type="match status" value="1"/>
</dbReference>
<keyword evidence="1" id="KW-0808">Transferase</keyword>
<dbReference type="InterPro" id="IPR016181">
    <property type="entry name" value="Acyl_CoA_acyltransferase"/>
</dbReference>
<accession>A0A507DXY5</accession>
<dbReference type="GO" id="GO:0016747">
    <property type="term" value="F:acyltransferase activity, transferring groups other than amino-acyl groups"/>
    <property type="evidence" value="ECO:0007669"/>
    <property type="project" value="InterPro"/>
</dbReference>
<keyword evidence="5" id="KW-1185">Reference proteome</keyword>
<proteinExistence type="predicted"/>
<evidence type="ECO:0000313" key="4">
    <source>
        <dbReference type="EMBL" id="TPX56633.1"/>
    </source>
</evidence>
<comment type="caution">
    <text evidence="4">The sequence shown here is derived from an EMBL/GenBank/DDBJ whole genome shotgun (WGS) entry which is preliminary data.</text>
</comment>